<protein>
    <submittedName>
        <fullName evidence="1">Uncharacterized protein</fullName>
    </submittedName>
</protein>
<accession>A0A0F9FYX9</accession>
<reference evidence="1" key="1">
    <citation type="journal article" date="2015" name="Nature">
        <title>Complex archaea that bridge the gap between prokaryotes and eukaryotes.</title>
        <authorList>
            <person name="Spang A."/>
            <person name="Saw J.H."/>
            <person name="Jorgensen S.L."/>
            <person name="Zaremba-Niedzwiedzka K."/>
            <person name="Martijn J."/>
            <person name="Lind A.E."/>
            <person name="van Eijk R."/>
            <person name="Schleper C."/>
            <person name="Guy L."/>
            <person name="Ettema T.J."/>
        </authorList>
    </citation>
    <scope>NUCLEOTIDE SEQUENCE</scope>
</reference>
<name>A0A0F9FYX9_9ZZZZ</name>
<organism evidence="1">
    <name type="scientific">marine sediment metagenome</name>
    <dbReference type="NCBI Taxonomy" id="412755"/>
    <lineage>
        <taxon>unclassified sequences</taxon>
        <taxon>metagenomes</taxon>
        <taxon>ecological metagenomes</taxon>
    </lineage>
</organism>
<comment type="caution">
    <text evidence="1">The sequence shown here is derived from an EMBL/GenBank/DDBJ whole genome shotgun (WGS) entry which is preliminary data.</text>
</comment>
<gene>
    <name evidence="1" type="ORF">LCGC14_1974490</name>
</gene>
<evidence type="ECO:0000313" key="1">
    <source>
        <dbReference type="EMBL" id="KKL83461.1"/>
    </source>
</evidence>
<sequence>MPQSKPRDGTPSAAEFGQIRQYLARNGVSQAGITEVIGIGAQRRSRAEIVEELRAWLKTRPKA</sequence>
<proteinExistence type="predicted"/>
<dbReference type="AlphaFoldDB" id="A0A0F9FYX9"/>
<dbReference type="EMBL" id="LAZR01021971">
    <property type="protein sequence ID" value="KKL83461.1"/>
    <property type="molecule type" value="Genomic_DNA"/>
</dbReference>